<sequence length="269" mass="30396">MTSTRFGRTPAISTQLSHWNDVIDRCLAADRPDEAVPLIRVILKSLPCHLPTYFRFLQVIWLMRRWNEGQDWALRLLSADPGSELAWAVLARDAEAGGNLTKAQRFWTLALENAPYNRPIRQGLSRTLLRQKRPLMLTRPALATLYRMGGRWDRAIRIYAELTDEEPGRLDYQSGLLEAAWHDGRTDEALHLARRLVSLNSDLLLGWVVSARIGDEDDKALARAPLEAMDPDGEYAVTRFAYKNAFSVPTDISVSPDDAAVLDAARRAF</sequence>
<organism evidence="1">
    <name type="scientific">Caldilineaceae bacterium SB0675_bin_29</name>
    <dbReference type="NCBI Taxonomy" id="2605266"/>
    <lineage>
        <taxon>Bacteria</taxon>
        <taxon>Bacillati</taxon>
        <taxon>Chloroflexota</taxon>
        <taxon>Caldilineae</taxon>
        <taxon>Caldilineales</taxon>
        <taxon>Caldilineaceae</taxon>
    </lineage>
</organism>
<evidence type="ECO:0000313" key="1">
    <source>
        <dbReference type="EMBL" id="MYH60388.1"/>
    </source>
</evidence>
<dbReference type="InterPro" id="IPR011990">
    <property type="entry name" value="TPR-like_helical_dom_sf"/>
</dbReference>
<dbReference type="AlphaFoldDB" id="A0A6B1FWR3"/>
<dbReference type="EMBL" id="VYDA01000033">
    <property type="protein sequence ID" value="MYH60388.1"/>
    <property type="molecule type" value="Genomic_DNA"/>
</dbReference>
<accession>A0A6B1FWR3</accession>
<comment type="caution">
    <text evidence="1">The sequence shown here is derived from an EMBL/GenBank/DDBJ whole genome shotgun (WGS) entry which is preliminary data.</text>
</comment>
<proteinExistence type="predicted"/>
<evidence type="ECO:0008006" key="2">
    <source>
        <dbReference type="Google" id="ProtNLM"/>
    </source>
</evidence>
<dbReference type="Gene3D" id="1.25.40.10">
    <property type="entry name" value="Tetratricopeptide repeat domain"/>
    <property type="match status" value="2"/>
</dbReference>
<reference evidence="1" key="1">
    <citation type="submission" date="2019-09" db="EMBL/GenBank/DDBJ databases">
        <title>Characterisation of the sponge microbiome using genome-centric metagenomics.</title>
        <authorList>
            <person name="Engelberts J.P."/>
            <person name="Robbins S.J."/>
            <person name="De Goeij J.M."/>
            <person name="Aranda M."/>
            <person name="Bell S.C."/>
            <person name="Webster N.S."/>
        </authorList>
    </citation>
    <scope>NUCLEOTIDE SEQUENCE</scope>
    <source>
        <strain evidence="1">SB0675_bin_29</strain>
    </source>
</reference>
<protein>
    <recommendedName>
        <fullName evidence="2">Tetratricopeptide repeat protein</fullName>
    </recommendedName>
</protein>
<dbReference type="SUPFAM" id="SSF48452">
    <property type="entry name" value="TPR-like"/>
    <property type="match status" value="1"/>
</dbReference>
<name>A0A6B1FWR3_9CHLR</name>
<gene>
    <name evidence="1" type="ORF">F4148_00985</name>
</gene>